<gene>
    <name evidence="14" type="primary">Znf418</name>
    <name evidence="14" type="ORF">CHLCYA_R14004</name>
</gene>
<keyword evidence="3" id="KW-0479">Metal-binding</keyword>
<organism evidence="14 15">
    <name type="scientific">Chloropsis cyanopogon</name>
    <dbReference type="NCBI Taxonomy" id="1218682"/>
    <lineage>
        <taxon>Eukaryota</taxon>
        <taxon>Metazoa</taxon>
        <taxon>Chordata</taxon>
        <taxon>Craniata</taxon>
        <taxon>Vertebrata</taxon>
        <taxon>Euteleostomi</taxon>
        <taxon>Archelosauria</taxon>
        <taxon>Archosauria</taxon>
        <taxon>Dinosauria</taxon>
        <taxon>Saurischia</taxon>
        <taxon>Theropoda</taxon>
        <taxon>Coelurosauria</taxon>
        <taxon>Aves</taxon>
        <taxon>Neognathae</taxon>
        <taxon>Neoaves</taxon>
        <taxon>Telluraves</taxon>
        <taxon>Australaves</taxon>
        <taxon>Passeriformes</taxon>
        <taxon>Corvoidea</taxon>
        <taxon>Irenidae</taxon>
        <taxon>Chloropsis</taxon>
    </lineage>
</organism>
<proteinExistence type="inferred from homology"/>
<dbReference type="GO" id="GO:0008270">
    <property type="term" value="F:zinc ion binding"/>
    <property type="evidence" value="ECO:0007669"/>
    <property type="project" value="UniProtKB-KW"/>
</dbReference>
<comment type="similarity">
    <text evidence="2">Belongs to the krueppel C2H2-type zinc-finger protein family.</text>
</comment>
<dbReference type="GO" id="GO:0005634">
    <property type="term" value="C:nucleus"/>
    <property type="evidence" value="ECO:0007669"/>
    <property type="project" value="UniProtKB-SubCell"/>
</dbReference>
<evidence type="ECO:0000256" key="11">
    <source>
        <dbReference type="PROSITE-ProRule" id="PRU00042"/>
    </source>
</evidence>
<dbReference type="Proteomes" id="UP000614263">
    <property type="component" value="Unassembled WGS sequence"/>
</dbReference>
<dbReference type="SMART" id="SM00355">
    <property type="entry name" value="ZnF_C2H2"/>
    <property type="match status" value="1"/>
</dbReference>
<keyword evidence="8" id="KW-0238">DNA-binding</keyword>
<feature type="compositionally biased region" description="Polar residues" evidence="12">
    <location>
        <begin position="1"/>
        <end position="15"/>
    </location>
</feature>
<comment type="subcellular location">
    <subcellularLocation>
        <location evidence="1">Nucleus</location>
    </subcellularLocation>
</comment>
<evidence type="ECO:0000313" key="14">
    <source>
        <dbReference type="EMBL" id="NXP64044.1"/>
    </source>
</evidence>
<evidence type="ECO:0000256" key="10">
    <source>
        <dbReference type="ARBA" id="ARBA00023242"/>
    </source>
</evidence>
<feature type="compositionally biased region" description="Basic residues" evidence="12">
    <location>
        <begin position="59"/>
        <end position="70"/>
    </location>
</feature>
<evidence type="ECO:0000256" key="1">
    <source>
        <dbReference type="ARBA" id="ARBA00004123"/>
    </source>
</evidence>
<evidence type="ECO:0000256" key="2">
    <source>
        <dbReference type="ARBA" id="ARBA00006991"/>
    </source>
</evidence>
<feature type="region of interest" description="Disordered" evidence="12">
    <location>
        <begin position="50"/>
        <end position="70"/>
    </location>
</feature>
<evidence type="ECO:0000259" key="13">
    <source>
        <dbReference type="PROSITE" id="PS50157"/>
    </source>
</evidence>
<dbReference type="FunFam" id="3.30.160.60:FF:000367">
    <property type="entry name" value="Zinc finger protein 572"/>
    <property type="match status" value="1"/>
</dbReference>
<keyword evidence="6" id="KW-0862">Zinc</keyword>
<dbReference type="AlphaFoldDB" id="A0A852B7Y3"/>
<evidence type="ECO:0000256" key="12">
    <source>
        <dbReference type="SAM" id="MobiDB-lite"/>
    </source>
</evidence>
<sequence>PSGTTHGPSDPSSGPTAAPEPPLPRAEIPRGPSRFVPDVAVSPRPYPCGQCGKSFARPTHLRSHQRTHTG</sequence>
<dbReference type="GO" id="GO:0003677">
    <property type="term" value="F:DNA binding"/>
    <property type="evidence" value="ECO:0007669"/>
    <property type="project" value="UniProtKB-KW"/>
</dbReference>
<evidence type="ECO:0000256" key="8">
    <source>
        <dbReference type="ARBA" id="ARBA00023125"/>
    </source>
</evidence>
<feature type="non-terminal residue" evidence="14">
    <location>
        <position position="70"/>
    </location>
</feature>
<feature type="non-terminal residue" evidence="14">
    <location>
        <position position="1"/>
    </location>
</feature>
<evidence type="ECO:0000256" key="7">
    <source>
        <dbReference type="ARBA" id="ARBA00023015"/>
    </source>
</evidence>
<feature type="domain" description="C2H2-type" evidence="13">
    <location>
        <begin position="46"/>
        <end position="70"/>
    </location>
</feature>
<evidence type="ECO:0000313" key="15">
    <source>
        <dbReference type="Proteomes" id="UP000614263"/>
    </source>
</evidence>
<accession>A0A852B7Y3</accession>
<keyword evidence="15" id="KW-1185">Reference proteome</keyword>
<evidence type="ECO:0000256" key="6">
    <source>
        <dbReference type="ARBA" id="ARBA00022833"/>
    </source>
</evidence>
<dbReference type="Gene3D" id="3.30.160.60">
    <property type="entry name" value="Classic Zinc Finger"/>
    <property type="match status" value="1"/>
</dbReference>
<evidence type="ECO:0000256" key="4">
    <source>
        <dbReference type="ARBA" id="ARBA00022737"/>
    </source>
</evidence>
<keyword evidence="5 11" id="KW-0863">Zinc-finger</keyword>
<evidence type="ECO:0000256" key="5">
    <source>
        <dbReference type="ARBA" id="ARBA00022771"/>
    </source>
</evidence>
<evidence type="ECO:0000256" key="9">
    <source>
        <dbReference type="ARBA" id="ARBA00023163"/>
    </source>
</evidence>
<comment type="caution">
    <text evidence="14">The sequence shown here is derived from an EMBL/GenBank/DDBJ whole genome shotgun (WGS) entry which is preliminary data.</text>
</comment>
<keyword evidence="9" id="KW-0804">Transcription</keyword>
<name>A0A852B7Y3_9CORV</name>
<evidence type="ECO:0000256" key="3">
    <source>
        <dbReference type="ARBA" id="ARBA00022723"/>
    </source>
</evidence>
<reference evidence="14" key="1">
    <citation type="submission" date="2019-10" db="EMBL/GenBank/DDBJ databases">
        <title>Bird 10,000 Genomes (B10K) Project - Family phase.</title>
        <authorList>
            <person name="Zhang G."/>
        </authorList>
    </citation>
    <scope>NUCLEOTIDE SEQUENCE</scope>
    <source>
        <strain evidence="14">B10K-DU-002-57</strain>
        <tissue evidence="14">Muscle</tissue>
    </source>
</reference>
<dbReference type="SUPFAM" id="SSF57667">
    <property type="entry name" value="beta-beta-alpha zinc fingers"/>
    <property type="match status" value="1"/>
</dbReference>
<keyword evidence="10" id="KW-0539">Nucleus</keyword>
<keyword evidence="4" id="KW-0677">Repeat</keyword>
<protein>
    <submittedName>
        <fullName evidence="14">ZN418 protein</fullName>
    </submittedName>
</protein>
<dbReference type="Pfam" id="PF00096">
    <property type="entry name" value="zf-C2H2"/>
    <property type="match status" value="1"/>
</dbReference>
<dbReference type="PROSITE" id="PS00028">
    <property type="entry name" value="ZINC_FINGER_C2H2_1"/>
    <property type="match status" value="1"/>
</dbReference>
<dbReference type="EMBL" id="WEZZ01023577">
    <property type="protein sequence ID" value="NXP64044.1"/>
    <property type="molecule type" value="Genomic_DNA"/>
</dbReference>
<dbReference type="InterPro" id="IPR013087">
    <property type="entry name" value="Znf_C2H2_type"/>
</dbReference>
<dbReference type="PROSITE" id="PS50157">
    <property type="entry name" value="ZINC_FINGER_C2H2_2"/>
    <property type="match status" value="1"/>
</dbReference>
<keyword evidence="7" id="KW-0805">Transcription regulation</keyword>
<dbReference type="InterPro" id="IPR036236">
    <property type="entry name" value="Znf_C2H2_sf"/>
</dbReference>
<feature type="region of interest" description="Disordered" evidence="12">
    <location>
        <begin position="1"/>
        <end position="37"/>
    </location>
</feature>